<gene>
    <name evidence="7" type="ORF">AWJ20_3476</name>
</gene>
<keyword evidence="8" id="KW-1185">Reference proteome</keyword>
<protein>
    <submittedName>
        <fullName evidence="7">Uncharacterized protein</fullName>
    </submittedName>
</protein>
<reference evidence="7 8" key="1">
    <citation type="submission" date="2016-02" db="EMBL/GenBank/DDBJ databases">
        <title>Complete genome sequence and transcriptome regulation of the pentose utilising yeast Sugiyamaella lignohabitans.</title>
        <authorList>
            <person name="Bellasio M."/>
            <person name="Peymann A."/>
            <person name="Valli M."/>
            <person name="Sipitzky M."/>
            <person name="Graf A."/>
            <person name="Sauer M."/>
            <person name="Marx H."/>
            <person name="Mattanovich D."/>
        </authorList>
    </citation>
    <scope>NUCLEOTIDE SEQUENCE [LARGE SCALE GENOMIC DNA]</scope>
    <source>
        <strain evidence="7 8">CBS 10342</strain>
    </source>
</reference>
<organism evidence="7 8">
    <name type="scientific">Sugiyamaella lignohabitans</name>
    <dbReference type="NCBI Taxonomy" id="796027"/>
    <lineage>
        <taxon>Eukaryota</taxon>
        <taxon>Fungi</taxon>
        <taxon>Dikarya</taxon>
        <taxon>Ascomycota</taxon>
        <taxon>Saccharomycotina</taxon>
        <taxon>Dipodascomycetes</taxon>
        <taxon>Dipodascales</taxon>
        <taxon>Trichomonascaceae</taxon>
        <taxon>Sugiyamaella</taxon>
    </lineage>
</organism>
<dbReference type="OrthoDB" id="860at2759"/>
<comment type="similarity">
    <text evidence="2 6">Belongs to the peroxisomal membrane protein PXMP2/4 family.</text>
</comment>
<feature type="transmembrane region" description="Helical" evidence="6">
    <location>
        <begin position="74"/>
        <end position="97"/>
    </location>
</feature>
<sequence>MAVYGFFISAPLSHYLILWLQRAFRGKNGVVWKLLQILASNLVVTPIMSAVFITFMAIIAGARSVKQIAGSLKVGFFPVVRASWVTSPFTLAIAQNFIPEQAWVPFFSFFAFFLGTYNNYTVKLKRQQALRENEKSKDQ</sequence>
<evidence type="ECO:0000256" key="6">
    <source>
        <dbReference type="RuleBase" id="RU363053"/>
    </source>
</evidence>
<evidence type="ECO:0000256" key="3">
    <source>
        <dbReference type="ARBA" id="ARBA00022692"/>
    </source>
</evidence>
<accession>A0A167FXK0</accession>
<dbReference type="EMBL" id="CP014503">
    <property type="protein sequence ID" value="ANB15832.1"/>
    <property type="molecule type" value="Genomic_DNA"/>
</dbReference>
<dbReference type="AlphaFoldDB" id="A0A167FXK0"/>
<evidence type="ECO:0000313" key="8">
    <source>
        <dbReference type="Proteomes" id="UP000189580"/>
    </source>
</evidence>
<feature type="transmembrane region" description="Helical" evidence="6">
    <location>
        <begin position="37"/>
        <end position="62"/>
    </location>
</feature>
<dbReference type="Pfam" id="PF04117">
    <property type="entry name" value="Mpv17_PMP22"/>
    <property type="match status" value="1"/>
</dbReference>
<dbReference type="RefSeq" id="XP_018738309.1">
    <property type="nucleotide sequence ID" value="XM_018880495.1"/>
</dbReference>
<evidence type="ECO:0000256" key="5">
    <source>
        <dbReference type="ARBA" id="ARBA00023136"/>
    </source>
</evidence>
<dbReference type="GeneID" id="30035502"/>
<keyword evidence="5 6" id="KW-0472">Membrane</keyword>
<dbReference type="GO" id="GO:0005778">
    <property type="term" value="C:peroxisomal membrane"/>
    <property type="evidence" value="ECO:0007669"/>
    <property type="project" value="TreeGrafter"/>
</dbReference>
<dbReference type="PANTHER" id="PTHR11266">
    <property type="entry name" value="PEROXISOMAL MEMBRANE PROTEIN 2, PXMP2 MPV17"/>
    <property type="match status" value="1"/>
</dbReference>
<evidence type="ECO:0000313" key="7">
    <source>
        <dbReference type="EMBL" id="ANB15832.1"/>
    </source>
</evidence>
<dbReference type="KEGG" id="slb:AWJ20_3476"/>
<comment type="subcellular location">
    <subcellularLocation>
        <location evidence="1">Membrane</location>
        <topology evidence="1">Multi-pass membrane protein</topology>
    </subcellularLocation>
</comment>
<evidence type="ECO:0000256" key="1">
    <source>
        <dbReference type="ARBA" id="ARBA00004141"/>
    </source>
</evidence>
<evidence type="ECO:0000256" key="4">
    <source>
        <dbReference type="ARBA" id="ARBA00022989"/>
    </source>
</evidence>
<dbReference type="InterPro" id="IPR007248">
    <property type="entry name" value="Mpv17_PMP22"/>
</dbReference>
<dbReference type="PANTHER" id="PTHR11266:SF93">
    <property type="entry name" value="INTEGRAL MEMBRANE PROTEIN 25D9-6"/>
    <property type="match status" value="1"/>
</dbReference>
<proteinExistence type="inferred from homology"/>
<dbReference type="Proteomes" id="UP000189580">
    <property type="component" value="Chromosome b"/>
</dbReference>
<name>A0A167FXK0_9ASCO</name>
<evidence type="ECO:0000256" key="2">
    <source>
        <dbReference type="ARBA" id="ARBA00006824"/>
    </source>
</evidence>
<keyword evidence="4 6" id="KW-1133">Transmembrane helix</keyword>
<keyword evidence="3 6" id="KW-0812">Transmembrane</keyword>
<feature type="transmembrane region" description="Helical" evidence="6">
    <location>
        <begin position="103"/>
        <end position="122"/>
    </location>
</feature>